<proteinExistence type="predicted"/>
<protein>
    <submittedName>
        <fullName evidence="1">Uncharacterized protein</fullName>
    </submittedName>
</protein>
<name>A0A9X1CRJ4_NEIEL</name>
<dbReference type="Proteomes" id="UP000708805">
    <property type="component" value="Unassembled WGS sequence"/>
</dbReference>
<dbReference type="AlphaFoldDB" id="A0A9X1CRJ4"/>
<organism evidence="1 2">
    <name type="scientific">Neisseria elongata subsp. nitroreducens</name>
    <dbReference type="NCBI Taxonomy" id="90367"/>
    <lineage>
        <taxon>Bacteria</taxon>
        <taxon>Pseudomonadati</taxon>
        <taxon>Pseudomonadota</taxon>
        <taxon>Betaproteobacteria</taxon>
        <taxon>Neisseriales</taxon>
        <taxon>Neisseriaceae</taxon>
        <taxon>Neisseria</taxon>
    </lineage>
</organism>
<evidence type="ECO:0000313" key="1">
    <source>
        <dbReference type="EMBL" id="MBS9340142.1"/>
    </source>
</evidence>
<comment type="caution">
    <text evidence="1">The sequence shown here is derived from an EMBL/GenBank/DDBJ whole genome shotgun (WGS) entry which is preliminary data.</text>
</comment>
<reference evidence="1" key="1">
    <citation type="submission" date="2021-04" db="EMBL/GenBank/DDBJ databases">
        <title>Genomic characterization of endocarditis-associated Neisseria elongata subsp. nitroreducens.</title>
        <authorList>
            <person name="Schorner M."/>
            <person name="Passarelli-Araujo H."/>
            <person name="Scheffer M."/>
            <person name="Barazzetti F."/>
            <person name="Martins J."/>
            <person name="Machado H."/>
            <person name="Palmeiro J."/>
            <person name="Bazzo M."/>
        </authorList>
    </citation>
    <scope>NUCLEOTIDE SEQUENCE</scope>
    <source>
        <strain evidence="1">Nel_M001</strain>
    </source>
</reference>
<dbReference type="EMBL" id="JAGJWT010000002">
    <property type="protein sequence ID" value="MBS9340142.1"/>
    <property type="molecule type" value="Genomic_DNA"/>
</dbReference>
<sequence>MEKLKYPCVTFQWLNQQKAERVIFIHLDKSRYTALSTAPNISDEQIFITGKFHAAALNIPYFSHWLTDTKGRILEVPLRKGKSDSAMIDYLTFIFGIETVYSWFPNEIIGDNQIIEYLSLVVDQIFGFGVLCKLPGKGKFFYDGYYQLGPDNANYGQIHVGGQNDTVLIDLKGVGCMAAKQGWEVSLYHFLKHADCPRITRIDLPILR</sequence>
<gene>
    <name evidence="1" type="ORF">J8641_04760</name>
</gene>
<dbReference type="RefSeq" id="WP_214037562.1">
    <property type="nucleotide sequence ID" value="NZ_JAGJWT010000002.1"/>
</dbReference>
<accession>A0A9X1CRJ4</accession>
<evidence type="ECO:0000313" key="2">
    <source>
        <dbReference type="Proteomes" id="UP000708805"/>
    </source>
</evidence>